<reference evidence="5" key="1">
    <citation type="submission" date="2016-10" db="EMBL/GenBank/DDBJ databases">
        <authorList>
            <person name="de Groot N.N."/>
        </authorList>
    </citation>
    <scope>NUCLEOTIDE SEQUENCE [LARGE SCALE GENOMIC DNA]</scope>
    <source>
        <strain evidence="5">ATCC 20501</strain>
    </source>
</reference>
<dbReference type="Proteomes" id="UP000236729">
    <property type="component" value="Unassembled WGS sequence"/>
</dbReference>
<dbReference type="InterPro" id="IPR045851">
    <property type="entry name" value="AMP-bd_C_sf"/>
</dbReference>
<evidence type="ECO:0000256" key="2">
    <source>
        <dbReference type="ARBA" id="ARBA00022598"/>
    </source>
</evidence>
<proteinExistence type="inferred from homology"/>
<dbReference type="Pfam" id="PF00501">
    <property type="entry name" value="AMP-binding"/>
    <property type="match status" value="1"/>
</dbReference>
<dbReference type="InterPro" id="IPR020845">
    <property type="entry name" value="AMP-binding_CS"/>
</dbReference>
<reference evidence="7 8" key="2">
    <citation type="submission" date="2016-10" db="EMBL/GenBank/DDBJ databases">
        <authorList>
            <person name="Varghese N."/>
            <person name="Submissions S."/>
        </authorList>
    </citation>
    <scope>NUCLEOTIDE SEQUENCE [LARGE SCALE GENOMIC DNA]</scope>
    <source>
        <strain evidence="8">ATCC 20501</strain>
        <strain evidence="6 7">CGMCC 4.3529</strain>
    </source>
</reference>
<dbReference type="InterPro" id="IPR000873">
    <property type="entry name" value="AMP-dep_synth/lig_dom"/>
</dbReference>
<evidence type="ECO:0000313" key="8">
    <source>
        <dbReference type="Proteomes" id="UP000236729"/>
    </source>
</evidence>
<dbReference type="PANTHER" id="PTHR43201">
    <property type="entry name" value="ACYL-COA SYNTHETASE"/>
    <property type="match status" value="1"/>
</dbReference>
<evidence type="ECO:0000313" key="6">
    <source>
        <dbReference type="EMBL" id="SFE53073.1"/>
    </source>
</evidence>
<dbReference type="Gene3D" id="3.30.300.30">
    <property type="match status" value="1"/>
</dbReference>
<evidence type="ECO:0000313" key="7">
    <source>
        <dbReference type="Proteomes" id="UP000199690"/>
    </source>
</evidence>
<dbReference type="EMBL" id="FNVB01000003">
    <property type="protein sequence ID" value="SEG45507.1"/>
    <property type="molecule type" value="Genomic_DNA"/>
</dbReference>
<dbReference type="Proteomes" id="UP000199690">
    <property type="component" value="Unassembled WGS sequence"/>
</dbReference>
<evidence type="ECO:0000256" key="1">
    <source>
        <dbReference type="ARBA" id="ARBA00006432"/>
    </source>
</evidence>
<protein>
    <submittedName>
        <fullName evidence="5">Crotonobetaine/carnitine-CoA ligase</fullName>
    </submittedName>
</protein>
<evidence type="ECO:0000259" key="3">
    <source>
        <dbReference type="Pfam" id="PF00501"/>
    </source>
</evidence>
<sequence>MERAGEDRAAAGSITGMLADRTARTPDAVFLRTAEGELTYAQVQSLAASTAGGLAALGAEEGTPVVLLLRNSLDHVVVWFALARLGALHVPVNTALPGSRLRHVFAVSGARIVVGEADLLAPLDEGLLEGRTVVVRRSAGAASGEGGVELSEVMASPVSAPPPRGGELDPATLMFTSGTTGPSKACVLPHRYLARQGQIHAQRFGYRDDDVLYCPFPLFHIDAATLTVVAALAAGATAALGARFSASGFWSEVRKFDASVFNFMGATLTILWKQEPSAADRRHRVRLAWGVPVPEWRDGWQQRFGFPVYQVYGLTDAGLPVYDPVGGELRPGTCGRVIDEYEVRIDTADGSGIGEILVRGNEPGLTMIGYHGMPEATAAAIDERGWVRTGDLGSLDRDGYLVFHGRLSDSIRRRGENISAQEVEELVCGHPEVVEAAAIGVPSELTEEEVKVCVVRRAGSELSERALHRYCLEHGARFMVPRYIEFVAGLPKTPTEKVEKFRLAQAGITDRTWDGETSR</sequence>
<name>A0A1H6ABT6_9PSEU</name>
<dbReference type="AlphaFoldDB" id="A0A1H6ABT6"/>
<dbReference type="SUPFAM" id="SSF56801">
    <property type="entry name" value="Acetyl-CoA synthetase-like"/>
    <property type="match status" value="1"/>
</dbReference>
<dbReference type="GO" id="GO:0031956">
    <property type="term" value="F:medium-chain fatty acid-CoA ligase activity"/>
    <property type="evidence" value="ECO:0007669"/>
    <property type="project" value="TreeGrafter"/>
</dbReference>
<dbReference type="SMR" id="A0A1H6ABT6"/>
<accession>A0A1I2BCQ5</accession>
<keyword evidence="2 5" id="KW-0436">Ligase</keyword>
<feature type="domain" description="AMP-binding enzyme C-terminal" evidence="4">
    <location>
        <begin position="422"/>
        <end position="497"/>
    </location>
</feature>
<evidence type="ECO:0000313" key="5">
    <source>
        <dbReference type="EMBL" id="SEG45507.1"/>
    </source>
</evidence>
<gene>
    <name evidence="5" type="ORF">SAMN02982929_02221</name>
    <name evidence="6" type="ORF">SAMN05216506_11255</name>
</gene>
<comment type="similarity">
    <text evidence="1">Belongs to the ATP-dependent AMP-binding enzyme family.</text>
</comment>
<feature type="domain" description="AMP-dependent synthetase/ligase" evidence="3">
    <location>
        <begin position="20"/>
        <end position="370"/>
    </location>
</feature>
<dbReference type="Gene3D" id="3.40.50.12780">
    <property type="entry name" value="N-terminal domain of ligase-like"/>
    <property type="match status" value="1"/>
</dbReference>
<dbReference type="InterPro" id="IPR025110">
    <property type="entry name" value="AMP-bd_C"/>
</dbReference>
<dbReference type="EMBL" id="FOME01000012">
    <property type="protein sequence ID" value="SFE53073.1"/>
    <property type="molecule type" value="Genomic_DNA"/>
</dbReference>
<dbReference type="GO" id="GO:0006631">
    <property type="term" value="P:fatty acid metabolic process"/>
    <property type="evidence" value="ECO:0007669"/>
    <property type="project" value="TreeGrafter"/>
</dbReference>
<dbReference type="PANTHER" id="PTHR43201:SF5">
    <property type="entry name" value="MEDIUM-CHAIN ACYL-COA LIGASE ACSF2, MITOCHONDRIAL"/>
    <property type="match status" value="1"/>
</dbReference>
<dbReference type="Pfam" id="PF13193">
    <property type="entry name" value="AMP-binding_C"/>
    <property type="match status" value="1"/>
</dbReference>
<organism evidence="5 8">
    <name type="scientific">Saccharopolyspora kobensis</name>
    <dbReference type="NCBI Taxonomy" id="146035"/>
    <lineage>
        <taxon>Bacteria</taxon>
        <taxon>Bacillati</taxon>
        <taxon>Actinomycetota</taxon>
        <taxon>Actinomycetes</taxon>
        <taxon>Pseudonocardiales</taxon>
        <taxon>Pseudonocardiaceae</taxon>
        <taxon>Saccharopolyspora</taxon>
    </lineage>
</organism>
<dbReference type="RefSeq" id="WP_235863757.1">
    <property type="nucleotide sequence ID" value="NZ_FOME01000012.1"/>
</dbReference>
<keyword evidence="7" id="KW-1185">Reference proteome</keyword>
<dbReference type="InterPro" id="IPR042099">
    <property type="entry name" value="ANL_N_sf"/>
</dbReference>
<accession>A0A1H6ABT6</accession>
<dbReference type="PROSITE" id="PS00455">
    <property type="entry name" value="AMP_BINDING"/>
    <property type="match status" value="1"/>
</dbReference>
<evidence type="ECO:0000259" key="4">
    <source>
        <dbReference type="Pfam" id="PF13193"/>
    </source>
</evidence>